<dbReference type="OrthoDB" id="4457504at2"/>
<dbReference type="AlphaFoldDB" id="A0A1G8XB02"/>
<accession>A0A1G8XB02</accession>
<organism evidence="2 3">
    <name type="scientific">Actinopolyspora mzabensis</name>
    <dbReference type="NCBI Taxonomy" id="995066"/>
    <lineage>
        <taxon>Bacteria</taxon>
        <taxon>Bacillati</taxon>
        <taxon>Actinomycetota</taxon>
        <taxon>Actinomycetes</taxon>
        <taxon>Actinopolysporales</taxon>
        <taxon>Actinopolysporaceae</taxon>
        <taxon>Actinopolyspora</taxon>
    </lineage>
</organism>
<dbReference type="InterPro" id="IPR036291">
    <property type="entry name" value="NAD(P)-bd_dom_sf"/>
</dbReference>
<evidence type="ECO:0000259" key="1">
    <source>
        <dbReference type="Pfam" id="PF13460"/>
    </source>
</evidence>
<gene>
    <name evidence="2" type="ORF">SAMN04487820_102489</name>
</gene>
<proteinExistence type="predicted"/>
<dbReference type="InterPro" id="IPR051604">
    <property type="entry name" value="Ergot_Alk_Oxidoreductase"/>
</dbReference>
<protein>
    <submittedName>
        <fullName evidence="2">Uncharacterized conserved protein YbjT, contains NAD(P)-binding and DUF2867 domains</fullName>
    </submittedName>
</protein>
<evidence type="ECO:0000313" key="3">
    <source>
        <dbReference type="Proteomes" id="UP000199213"/>
    </source>
</evidence>
<sequence>MILVTSATGNIGRCLVRELQESGHAVRATTRDPGGAEFPDGVEVVAGDLEDPDSLRDAFAGVSGFFLLGSPGDVPAILHRAAEAGVRRVVLVSSLLAETHPGSFIGSGALAGEKAVRDSGLEWTVLRPWEFTSNAFWWIPSITEHGSVYSHENPEGSQVVDPADIAAVAASALTELGHEQRIHSLTGPEKLTVAQRVAVLAEELGRPVDFVELSTEQARERMLEYMPAGIVEDMLATEGGDPGLSDTVRRITGRPARSFRQWAREHIAAFG</sequence>
<dbReference type="Gene3D" id="3.90.25.10">
    <property type="entry name" value="UDP-galactose 4-epimerase, domain 1"/>
    <property type="match status" value="1"/>
</dbReference>
<dbReference type="EMBL" id="FNFM01000002">
    <property type="protein sequence ID" value="SDJ87808.1"/>
    <property type="molecule type" value="Genomic_DNA"/>
</dbReference>
<keyword evidence="3" id="KW-1185">Reference proteome</keyword>
<dbReference type="InterPro" id="IPR016040">
    <property type="entry name" value="NAD(P)-bd_dom"/>
</dbReference>
<dbReference type="RefSeq" id="WP_143012996.1">
    <property type="nucleotide sequence ID" value="NZ_FNFM01000002.1"/>
</dbReference>
<dbReference type="PANTHER" id="PTHR43162">
    <property type="match status" value="1"/>
</dbReference>
<feature type="domain" description="NAD(P)-binding" evidence="1">
    <location>
        <begin position="7"/>
        <end position="175"/>
    </location>
</feature>
<dbReference type="Proteomes" id="UP000199213">
    <property type="component" value="Unassembled WGS sequence"/>
</dbReference>
<reference evidence="3" key="1">
    <citation type="submission" date="2016-10" db="EMBL/GenBank/DDBJ databases">
        <authorList>
            <person name="Varghese N."/>
            <person name="Submissions S."/>
        </authorList>
    </citation>
    <scope>NUCLEOTIDE SEQUENCE [LARGE SCALE GENOMIC DNA]</scope>
    <source>
        <strain evidence="3">DSM 45460</strain>
    </source>
</reference>
<evidence type="ECO:0000313" key="2">
    <source>
        <dbReference type="EMBL" id="SDJ87808.1"/>
    </source>
</evidence>
<dbReference type="SUPFAM" id="SSF51735">
    <property type="entry name" value="NAD(P)-binding Rossmann-fold domains"/>
    <property type="match status" value="1"/>
</dbReference>
<dbReference type="Pfam" id="PF13460">
    <property type="entry name" value="NAD_binding_10"/>
    <property type="match status" value="1"/>
</dbReference>
<name>A0A1G8XB02_ACTMZ</name>
<dbReference type="PANTHER" id="PTHR43162:SF1">
    <property type="entry name" value="PRESTALK A DIFFERENTIATION PROTEIN A"/>
    <property type="match status" value="1"/>
</dbReference>
<dbReference type="Gene3D" id="3.40.50.720">
    <property type="entry name" value="NAD(P)-binding Rossmann-like Domain"/>
    <property type="match status" value="1"/>
</dbReference>